<accession>A0AAD0JXK2</accession>
<feature type="region of interest" description="Disordered" evidence="1">
    <location>
        <begin position="78"/>
        <end position="119"/>
    </location>
</feature>
<gene>
    <name evidence="3" type="ORF">A6048_08845</name>
</gene>
<dbReference type="AlphaFoldDB" id="A0AAD0JXK2"/>
<keyword evidence="2" id="KW-0472">Membrane</keyword>
<reference evidence="3 4" key="1">
    <citation type="submission" date="2016-04" db="EMBL/GenBank/DDBJ databases">
        <title>Complete genome sequence of the haloalkaliphilic hydrocarbon-degrading bacterium Dietzia psychralcaliphila ILA-1T, isolated from a drain of a fish product-processing plant.</title>
        <authorList>
            <person name="Zhao J."/>
            <person name="Hu B."/>
            <person name="Geng S."/>
            <person name="Nie Y."/>
            <person name="Tang Y."/>
        </authorList>
    </citation>
    <scope>NUCLEOTIDE SEQUENCE [LARGE SCALE GENOMIC DNA]</scope>
    <source>
        <strain evidence="3 4">ILA-1</strain>
    </source>
</reference>
<protein>
    <submittedName>
        <fullName evidence="3">NUDIX hydrolase</fullName>
    </submittedName>
</protein>
<keyword evidence="4" id="KW-1185">Reference proteome</keyword>
<feature type="compositionally biased region" description="Basic and acidic residues" evidence="1">
    <location>
        <begin position="99"/>
        <end position="119"/>
    </location>
</feature>
<dbReference type="KEGG" id="dpc:A6048_08845"/>
<sequence length="200" mass="21279">MSGEAILLVVVLVILAVTALLVAYLTAHRLDRLHIRTDLARSALVGALERRHTVAAAIVADLGDRDPGSAQQLSHALTLARAHPPDTVTGSDPRPGPEPNRRGRPSNDRGGDDGAPDAERAENTLGTLLSGLDVAALPVDLAAELGDVTDRVSMARSFYNDAVRDTRNLREKRTVRALRLAGRASMPDYVELVDHPPVGG</sequence>
<dbReference type="Proteomes" id="UP000244903">
    <property type="component" value="Chromosome"/>
</dbReference>
<keyword evidence="2" id="KW-0812">Transmembrane</keyword>
<evidence type="ECO:0000256" key="1">
    <source>
        <dbReference type="SAM" id="MobiDB-lite"/>
    </source>
</evidence>
<keyword evidence="2" id="KW-1133">Transmembrane helix</keyword>
<dbReference type="RefSeq" id="WP_107747512.1">
    <property type="nucleotide sequence ID" value="NZ_CP015453.1"/>
</dbReference>
<evidence type="ECO:0000313" key="3">
    <source>
        <dbReference type="EMBL" id="AWH97321.1"/>
    </source>
</evidence>
<evidence type="ECO:0000313" key="4">
    <source>
        <dbReference type="Proteomes" id="UP000244903"/>
    </source>
</evidence>
<dbReference type="GO" id="GO:0016787">
    <property type="term" value="F:hydrolase activity"/>
    <property type="evidence" value="ECO:0007669"/>
    <property type="project" value="UniProtKB-KW"/>
</dbReference>
<name>A0AAD0JXK2_9ACTN</name>
<organism evidence="3 4">
    <name type="scientific">Dietzia psychralcaliphila</name>
    <dbReference type="NCBI Taxonomy" id="139021"/>
    <lineage>
        <taxon>Bacteria</taxon>
        <taxon>Bacillati</taxon>
        <taxon>Actinomycetota</taxon>
        <taxon>Actinomycetes</taxon>
        <taxon>Mycobacteriales</taxon>
        <taxon>Dietziaceae</taxon>
        <taxon>Dietzia</taxon>
    </lineage>
</organism>
<dbReference type="EMBL" id="CP015453">
    <property type="protein sequence ID" value="AWH97321.1"/>
    <property type="molecule type" value="Genomic_DNA"/>
</dbReference>
<keyword evidence="3" id="KW-0378">Hydrolase</keyword>
<proteinExistence type="predicted"/>
<feature type="transmembrane region" description="Helical" evidence="2">
    <location>
        <begin position="6"/>
        <end position="27"/>
    </location>
</feature>
<evidence type="ECO:0000256" key="2">
    <source>
        <dbReference type="SAM" id="Phobius"/>
    </source>
</evidence>